<proteinExistence type="predicted"/>
<evidence type="ECO:0000313" key="2">
    <source>
        <dbReference type="Proteomes" id="UP000812031"/>
    </source>
</evidence>
<reference evidence="1 2" key="1">
    <citation type="submission" date="2021-07" db="EMBL/GenBank/DDBJ databases">
        <title>Flavobacterium sp. nov. isolated from sediment on the Taihu Lake.</title>
        <authorList>
            <person name="Qu J.-H."/>
        </authorList>
    </citation>
    <scope>NUCLEOTIDE SEQUENCE [LARGE SCALE GENOMIC DNA]</scope>
    <source>
        <strain evidence="1 2">NAS39</strain>
    </source>
</reference>
<organism evidence="1 2">
    <name type="scientific">Flavobacterium taihuense</name>
    <dbReference type="NCBI Taxonomy" id="2857508"/>
    <lineage>
        <taxon>Bacteria</taxon>
        <taxon>Pseudomonadati</taxon>
        <taxon>Bacteroidota</taxon>
        <taxon>Flavobacteriia</taxon>
        <taxon>Flavobacteriales</taxon>
        <taxon>Flavobacteriaceae</taxon>
        <taxon>Flavobacterium</taxon>
    </lineage>
</organism>
<evidence type="ECO:0000313" key="1">
    <source>
        <dbReference type="EMBL" id="MBW4360662.1"/>
    </source>
</evidence>
<gene>
    <name evidence="1" type="ORF">KZH69_09225</name>
</gene>
<dbReference type="RefSeq" id="WP_219317142.1">
    <property type="nucleotide sequence ID" value="NZ_JAHWYN010000006.1"/>
</dbReference>
<comment type="caution">
    <text evidence="1">The sequence shown here is derived from an EMBL/GenBank/DDBJ whole genome shotgun (WGS) entry which is preliminary data.</text>
</comment>
<dbReference type="Proteomes" id="UP000812031">
    <property type="component" value="Unassembled WGS sequence"/>
</dbReference>
<protein>
    <submittedName>
        <fullName evidence="1">Helix-turn-helix domain-containing protein</fullName>
    </submittedName>
</protein>
<name>A0ABS6XVG0_9FLAO</name>
<dbReference type="EMBL" id="JAHWYN010000006">
    <property type="protein sequence ID" value="MBW4360662.1"/>
    <property type="molecule type" value="Genomic_DNA"/>
</dbReference>
<accession>A0ABS6XVG0</accession>
<sequence>MVVNSMSTKEVVELIKTRGFANTLEASIYLGKSIHYIRRLSRDKVLTSYKPNGKCIYFKIEDLDGFLLNNKRLTQENIAQKASNYLFKSRN</sequence>
<keyword evidence="2" id="KW-1185">Reference proteome</keyword>